<name>A0A643F8E3_IDEDE</name>
<keyword evidence="1" id="KW-1133">Transmembrane helix</keyword>
<accession>A0A643F8E3</accession>
<sequence length="139" mass="14365">MPRPARTLALPRPRVLLAATLLPLLGQWLARPAHALEALGDAALSEVEAAGWSGLPLSAGDLSTAALVASPVATSRDGQQLADRQAAALQQFSAGMALQTQLANAQRVTALPVLAYVMPAVIPVVGLPLAFFVPPARPH</sequence>
<gene>
    <name evidence="2" type="ORF">F7Q92_19285</name>
</gene>
<keyword evidence="3" id="KW-1185">Reference proteome</keyword>
<evidence type="ECO:0000313" key="2">
    <source>
        <dbReference type="EMBL" id="KAB0574660.1"/>
    </source>
</evidence>
<dbReference type="Proteomes" id="UP000430120">
    <property type="component" value="Unassembled WGS sequence"/>
</dbReference>
<dbReference type="RefSeq" id="WP_151125703.1">
    <property type="nucleotide sequence ID" value="NZ_CP088081.1"/>
</dbReference>
<comment type="caution">
    <text evidence="2">The sequence shown here is derived from an EMBL/GenBank/DDBJ whole genome shotgun (WGS) entry which is preliminary data.</text>
</comment>
<evidence type="ECO:0000256" key="1">
    <source>
        <dbReference type="SAM" id="Phobius"/>
    </source>
</evidence>
<keyword evidence="1" id="KW-0472">Membrane</keyword>
<dbReference type="OrthoDB" id="9892780at2"/>
<proteinExistence type="predicted"/>
<keyword evidence="1" id="KW-0812">Transmembrane</keyword>
<dbReference type="EMBL" id="VZPB01000071">
    <property type="protein sequence ID" value="KAB0574660.1"/>
    <property type="molecule type" value="Genomic_DNA"/>
</dbReference>
<protein>
    <submittedName>
        <fullName evidence="2">Uncharacterized protein</fullName>
    </submittedName>
</protein>
<organism evidence="2 3">
    <name type="scientific">Ideonella dechloratans</name>
    <dbReference type="NCBI Taxonomy" id="36863"/>
    <lineage>
        <taxon>Bacteria</taxon>
        <taxon>Pseudomonadati</taxon>
        <taxon>Pseudomonadota</taxon>
        <taxon>Betaproteobacteria</taxon>
        <taxon>Burkholderiales</taxon>
        <taxon>Sphaerotilaceae</taxon>
        <taxon>Ideonella</taxon>
    </lineage>
</organism>
<reference evidence="2 3" key="1">
    <citation type="submission" date="2019-09" db="EMBL/GenBank/DDBJ databases">
        <title>Draft genome sequences of 48 bacterial type strains from the CCUG.</title>
        <authorList>
            <person name="Tunovic T."/>
            <person name="Pineiro-Iglesias B."/>
            <person name="Unosson C."/>
            <person name="Inganas E."/>
            <person name="Ohlen M."/>
            <person name="Cardew S."/>
            <person name="Jensie-Markopoulos S."/>
            <person name="Salva-Serra F."/>
            <person name="Jaen-Luchoro D."/>
            <person name="Karlsson R."/>
            <person name="Svensson-Stadler L."/>
            <person name="Chun J."/>
            <person name="Moore E."/>
        </authorList>
    </citation>
    <scope>NUCLEOTIDE SEQUENCE [LARGE SCALE GENOMIC DNA]</scope>
    <source>
        <strain evidence="2 3">CCUG 30977</strain>
    </source>
</reference>
<feature type="transmembrane region" description="Helical" evidence="1">
    <location>
        <begin position="113"/>
        <end position="133"/>
    </location>
</feature>
<dbReference type="AlphaFoldDB" id="A0A643F8E3"/>
<evidence type="ECO:0000313" key="3">
    <source>
        <dbReference type="Proteomes" id="UP000430120"/>
    </source>
</evidence>